<proteinExistence type="predicted"/>
<dbReference type="EMBL" id="JBHMBE010000003">
    <property type="protein sequence ID" value="MFB9645985.1"/>
    <property type="molecule type" value="Genomic_DNA"/>
</dbReference>
<dbReference type="Proteomes" id="UP001589611">
    <property type="component" value="Unassembled WGS sequence"/>
</dbReference>
<accession>A0ABV5T098</accession>
<evidence type="ECO:0000313" key="2">
    <source>
        <dbReference type="Proteomes" id="UP001589611"/>
    </source>
</evidence>
<name>A0ABV5T098_9MICO</name>
<reference evidence="1 2" key="1">
    <citation type="submission" date="2024-09" db="EMBL/GenBank/DDBJ databases">
        <authorList>
            <person name="Sun Q."/>
            <person name="Mori K."/>
        </authorList>
    </citation>
    <scope>NUCLEOTIDE SEQUENCE [LARGE SCALE GENOMIC DNA]</scope>
    <source>
        <strain evidence="1 2">JCM 1342</strain>
    </source>
</reference>
<keyword evidence="2" id="KW-1185">Reference proteome</keyword>
<evidence type="ECO:0000313" key="1">
    <source>
        <dbReference type="EMBL" id="MFB9645985.1"/>
    </source>
</evidence>
<comment type="caution">
    <text evidence="1">The sequence shown here is derived from an EMBL/GenBank/DDBJ whole genome shotgun (WGS) entry which is preliminary data.</text>
</comment>
<organism evidence="1 2">
    <name type="scientific">Microbacterium terregens</name>
    <dbReference type="NCBI Taxonomy" id="69363"/>
    <lineage>
        <taxon>Bacteria</taxon>
        <taxon>Bacillati</taxon>
        <taxon>Actinomycetota</taxon>
        <taxon>Actinomycetes</taxon>
        <taxon>Micrococcales</taxon>
        <taxon>Microbacteriaceae</taxon>
        <taxon>Microbacterium</taxon>
    </lineage>
</organism>
<protein>
    <submittedName>
        <fullName evidence="1">Uncharacterized protein</fullName>
    </submittedName>
</protein>
<gene>
    <name evidence="1" type="ORF">ACFFPJ_09250</name>
</gene>
<dbReference type="RefSeq" id="WP_344712613.1">
    <property type="nucleotide sequence ID" value="NZ_BAAAWH010000001.1"/>
</dbReference>
<sequence length="42" mass="4486">MVSLRVALFGLIALAVLSLLVSRGIPNDVPLRRTARRPAESG</sequence>